<protein>
    <recommendedName>
        <fullName evidence="3">SMP domain-containing protein</fullName>
    </recommendedName>
</protein>
<proteinExistence type="predicted"/>
<evidence type="ECO:0000313" key="1">
    <source>
        <dbReference type="EMBL" id="KAK8964374.1"/>
    </source>
</evidence>
<evidence type="ECO:0000313" key="2">
    <source>
        <dbReference type="Proteomes" id="UP001412067"/>
    </source>
</evidence>
<reference evidence="1 2" key="1">
    <citation type="journal article" date="2022" name="Nat. Plants">
        <title>Genomes of leafy and leafless Platanthera orchids illuminate the evolution of mycoheterotrophy.</title>
        <authorList>
            <person name="Li M.H."/>
            <person name="Liu K.W."/>
            <person name="Li Z."/>
            <person name="Lu H.C."/>
            <person name="Ye Q.L."/>
            <person name="Zhang D."/>
            <person name="Wang J.Y."/>
            <person name="Li Y.F."/>
            <person name="Zhong Z.M."/>
            <person name="Liu X."/>
            <person name="Yu X."/>
            <person name="Liu D.K."/>
            <person name="Tu X.D."/>
            <person name="Liu B."/>
            <person name="Hao Y."/>
            <person name="Liao X.Y."/>
            <person name="Jiang Y.T."/>
            <person name="Sun W.H."/>
            <person name="Chen J."/>
            <person name="Chen Y.Q."/>
            <person name="Ai Y."/>
            <person name="Zhai J.W."/>
            <person name="Wu S.S."/>
            <person name="Zhou Z."/>
            <person name="Hsiao Y.Y."/>
            <person name="Wu W.L."/>
            <person name="Chen Y.Y."/>
            <person name="Lin Y.F."/>
            <person name="Hsu J.L."/>
            <person name="Li C.Y."/>
            <person name="Wang Z.W."/>
            <person name="Zhao X."/>
            <person name="Zhong W.Y."/>
            <person name="Ma X.K."/>
            <person name="Ma L."/>
            <person name="Huang J."/>
            <person name="Chen G.Z."/>
            <person name="Huang M.Z."/>
            <person name="Huang L."/>
            <person name="Peng D.H."/>
            <person name="Luo Y.B."/>
            <person name="Zou S.Q."/>
            <person name="Chen S.P."/>
            <person name="Lan S."/>
            <person name="Tsai W.C."/>
            <person name="Van de Peer Y."/>
            <person name="Liu Z.J."/>
        </authorList>
    </citation>
    <scope>NUCLEOTIDE SEQUENCE [LARGE SCALE GENOMIC DNA]</scope>
    <source>
        <strain evidence="1">Lor288</strain>
    </source>
</reference>
<keyword evidence="2" id="KW-1185">Reference proteome</keyword>
<comment type="caution">
    <text evidence="1">The sequence shown here is derived from an EMBL/GenBank/DDBJ whole genome shotgun (WGS) entry which is preliminary data.</text>
</comment>
<organism evidence="1 2">
    <name type="scientific">Platanthera guangdongensis</name>
    <dbReference type="NCBI Taxonomy" id="2320717"/>
    <lineage>
        <taxon>Eukaryota</taxon>
        <taxon>Viridiplantae</taxon>
        <taxon>Streptophyta</taxon>
        <taxon>Embryophyta</taxon>
        <taxon>Tracheophyta</taxon>
        <taxon>Spermatophyta</taxon>
        <taxon>Magnoliopsida</taxon>
        <taxon>Liliopsida</taxon>
        <taxon>Asparagales</taxon>
        <taxon>Orchidaceae</taxon>
        <taxon>Orchidoideae</taxon>
        <taxon>Orchideae</taxon>
        <taxon>Orchidinae</taxon>
        <taxon>Platanthera</taxon>
    </lineage>
</organism>
<evidence type="ECO:0008006" key="3">
    <source>
        <dbReference type="Google" id="ProtNLM"/>
    </source>
</evidence>
<sequence length="74" mass="7324">MARTGPRTTAKIIEKQRAVIDAGIHTAAPVSGDGAGAAASNPSCADAAAAKRKSITAAAAMEEGKSAFAISRLD</sequence>
<gene>
    <name evidence="1" type="ORF">KSP40_PGU022131</name>
</gene>
<accession>A0ABR2ML12</accession>
<name>A0ABR2ML12_9ASPA</name>
<dbReference type="Proteomes" id="UP001412067">
    <property type="component" value="Unassembled WGS sequence"/>
</dbReference>
<dbReference type="EMBL" id="JBBWWR010000007">
    <property type="protein sequence ID" value="KAK8964374.1"/>
    <property type="molecule type" value="Genomic_DNA"/>
</dbReference>